<dbReference type="EMBL" id="CAJVAP010000001">
    <property type="protein sequence ID" value="CAG7594683.1"/>
    <property type="molecule type" value="Genomic_DNA"/>
</dbReference>
<dbReference type="AlphaFoldDB" id="A0A916JR51"/>
<sequence length="836" mass="86930">MNAQDHSAAYRRIGAGLLIVGVVLGAVGAVSGFSLIGAGSSASAAEETSAIVQKWADGGLAGERDPEDPDYAVFEDLEVGVSQSEHLSDQGVVVSWTGAKATSQGDFATNYLQIMQCWGDDAESGPAPEQCQFGASTASLNALLGTGAASRSLSSRGSDPKQSYDDDVYRLPTNPSRPNARSYAVPFLPVSGERVFDTTTYFTAASTNEVDAVRTGSDGSGLSVFQLQSSLSAPHLGCGASLPDGGIRSCWLVVVPRGESNTTGQPATANQDGRLTGSPLSQSAWDNRMVFPMSFTPTTASCTIGSQEVRIVGNEEFTEAMTSYQAAICPQGTTLGYSQLGDDESRGQLLSASSGSSSFAAVADPLTKAQQGSTKVEYAPIAQNAIVFGYNIDRDFRSGSSREDRNGTPVTNLTLNARLVAKLLTQSYRVDVPGGGSTSPLTENPYTIVRDPEFTELNPEFAEFQTSATPEGLIVSFGSSDDIAQVWDWIKADPQAAGFLEGRADDWGMRINPVYQGLAIVSDASINSFPKADLTVVGADAALGAPGYGTLDLRPYAQDFAESAYRAARGDAGAKFVWDPTRTPAQYVSGGAQLPGKRFELAVTTRSSAERYGLNMAKIVNGAGQAVAPTDESITAAIGGFTASETSKVAKVPDPQARTLDAYPLATVTHAAIALCSADARTRDGYASLLDHLSGIGQIVGHEVGRLPVGYVPLSGEQISVVKKLSALLRDAKAVAKECPDEKASEPEPEAEPEADPDTETGSDDDALGEPIDSPDAPGADEPEASGPGLHEGVTDHETAGARGVALGISAALGVPALLGGSLLMRKGAKGRPTKI</sequence>
<feature type="region of interest" description="Disordered" evidence="1">
    <location>
        <begin position="738"/>
        <end position="799"/>
    </location>
</feature>
<evidence type="ECO:0000313" key="2">
    <source>
        <dbReference type="EMBL" id="CAG7594683.1"/>
    </source>
</evidence>
<evidence type="ECO:0000256" key="1">
    <source>
        <dbReference type="SAM" id="MobiDB-lite"/>
    </source>
</evidence>
<accession>A0A916JR51</accession>
<feature type="compositionally biased region" description="Basic and acidic residues" evidence="1">
    <location>
        <begin position="158"/>
        <end position="169"/>
    </location>
</feature>
<feature type="compositionally biased region" description="Acidic residues" evidence="1">
    <location>
        <begin position="747"/>
        <end position="768"/>
    </location>
</feature>
<proteinExistence type="predicted"/>
<evidence type="ECO:0000313" key="3">
    <source>
        <dbReference type="Proteomes" id="UP000693892"/>
    </source>
</evidence>
<dbReference type="RefSeq" id="WP_218113631.1">
    <property type="nucleotide sequence ID" value="NZ_CAJVAP010000001.1"/>
</dbReference>
<reference evidence="2" key="1">
    <citation type="submission" date="2021-06" db="EMBL/GenBank/DDBJ databases">
        <authorList>
            <person name="Criscuolo A."/>
        </authorList>
    </citation>
    <scope>NUCLEOTIDE SEQUENCE</scope>
    <source>
        <strain evidence="2">CIP111803</strain>
    </source>
</reference>
<keyword evidence="3" id="KW-1185">Reference proteome</keyword>
<protein>
    <recommendedName>
        <fullName evidence="4">PBP domain-containing protein</fullName>
    </recommendedName>
</protein>
<organism evidence="2 3">
    <name type="scientific">Leucobacter soli</name>
    <dbReference type="NCBI Taxonomy" id="2812850"/>
    <lineage>
        <taxon>Bacteria</taxon>
        <taxon>Bacillati</taxon>
        <taxon>Actinomycetota</taxon>
        <taxon>Actinomycetes</taxon>
        <taxon>Micrococcales</taxon>
        <taxon>Microbacteriaceae</taxon>
        <taxon>Leucobacter</taxon>
    </lineage>
</organism>
<gene>
    <name evidence="2" type="ORF">LEUCIP111803_00005</name>
</gene>
<dbReference type="Proteomes" id="UP000693892">
    <property type="component" value="Unassembled WGS sequence"/>
</dbReference>
<comment type="caution">
    <text evidence="2">The sequence shown here is derived from an EMBL/GenBank/DDBJ whole genome shotgun (WGS) entry which is preliminary data.</text>
</comment>
<evidence type="ECO:0008006" key="4">
    <source>
        <dbReference type="Google" id="ProtNLM"/>
    </source>
</evidence>
<name>A0A916JR51_9MICO</name>
<feature type="region of interest" description="Disordered" evidence="1">
    <location>
        <begin position="149"/>
        <end position="177"/>
    </location>
</feature>